<keyword evidence="3" id="KW-1185">Reference proteome</keyword>
<name>A0ABZ1ZVR6_STRNV</name>
<feature type="transmembrane region" description="Helical" evidence="1">
    <location>
        <begin position="235"/>
        <end position="258"/>
    </location>
</feature>
<keyword evidence="1" id="KW-0812">Transmembrane</keyword>
<dbReference type="RefSeq" id="WP_329074179.1">
    <property type="nucleotide sequence ID" value="NZ_CP109495.1"/>
</dbReference>
<reference evidence="2" key="1">
    <citation type="submission" date="2022-10" db="EMBL/GenBank/DDBJ databases">
        <title>The complete genomes of actinobacterial strains from the NBC collection.</title>
        <authorList>
            <person name="Joergensen T.S."/>
            <person name="Alvarez Arevalo M."/>
            <person name="Sterndorff E.B."/>
            <person name="Faurdal D."/>
            <person name="Vuksanovic O."/>
            <person name="Mourched A.-S."/>
            <person name="Charusanti P."/>
            <person name="Shaw S."/>
            <person name="Blin K."/>
            <person name="Weber T."/>
        </authorList>
    </citation>
    <scope>NUCLEOTIDE SEQUENCE</scope>
    <source>
        <strain evidence="2">NBC_01432</strain>
    </source>
</reference>
<evidence type="ECO:0000313" key="3">
    <source>
        <dbReference type="Proteomes" id="UP001432209"/>
    </source>
</evidence>
<evidence type="ECO:0000313" key="2">
    <source>
        <dbReference type="EMBL" id="WUX50557.1"/>
    </source>
</evidence>
<organism evidence="2 3">
    <name type="scientific">Streptomyces niveus</name>
    <name type="common">Streptomyces spheroides</name>
    <dbReference type="NCBI Taxonomy" id="193462"/>
    <lineage>
        <taxon>Bacteria</taxon>
        <taxon>Bacillati</taxon>
        <taxon>Actinomycetota</taxon>
        <taxon>Actinomycetes</taxon>
        <taxon>Kitasatosporales</taxon>
        <taxon>Streptomycetaceae</taxon>
        <taxon>Streptomyces</taxon>
    </lineage>
</organism>
<evidence type="ECO:0000256" key="1">
    <source>
        <dbReference type="SAM" id="Phobius"/>
    </source>
</evidence>
<gene>
    <name evidence="2" type="ORF">OG442_02750</name>
</gene>
<feature type="transmembrane region" description="Helical" evidence="1">
    <location>
        <begin position="55"/>
        <end position="78"/>
    </location>
</feature>
<dbReference type="Proteomes" id="UP001432209">
    <property type="component" value="Chromosome"/>
</dbReference>
<protein>
    <submittedName>
        <fullName evidence="2">Uncharacterized protein</fullName>
    </submittedName>
</protein>
<sequence length="379" mass="40521">MGRRRFTVPASLRSPRTVARSVGHAVRHSVAGPLWDRSRGLRPRTNKRRHTAPFLFSRMLLLPALALTVLALAGTAYLDLHDRTGQLRERYAPAMVELAHARTSLTLAHDEATRRLGDNGRDPLLQTDLVGLGESYPALLTEAAQSLNNAAQTEALRTAQEQEVRVVSGLVVAYDDWIGWADSHHESKALRTAGLDYAASLLHDVGSPDKPTAVLDRIVALEGELNADAAELSGWSALSAVTASAALLAALVFLFVVAGTVDFIHSQLHVVSVVLALYALPVLLVLGVLVLGAVGQHRAQQEVRQAGVDLAAVGASVKADPLIEDLDEQLAVKLRGTHPGSWALAAEIALAVGAAGAVASGFTLFHYGRRHLQILWRTS</sequence>
<proteinExistence type="predicted"/>
<feature type="transmembrane region" description="Helical" evidence="1">
    <location>
        <begin position="270"/>
        <end position="294"/>
    </location>
</feature>
<dbReference type="EMBL" id="CP109495">
    <property type="protein sequence ID" value="WUX50557.1"/>
    <property type="molecule type" value="Genomic_DNA"/>
</dbReference>
<feature type="transmembrane region" description="Helical" evidence="1">
    <location>
        <begin position="342"/>
        <end position="367"/>
    </location>
</feature>
<keyword evidence="1" id="KW-0472">Membrane</keyword>
<keyword evidence="1" id="KW-1133">Transmembrane helix</keyword>
<accession>A0ABZ1ZVR6</accession>